<evidence type="ECO:0000313" key="2">
    <source>
        <dbReference type="EMBL" id="ONK80060.1"/>
    </source>
</evidence>
<dbReference type="AlphaFoldDB" id="A0A5P1FTQ4"/>
<dbReference type="Gramene" id="ONK80060">
    <property type="protein sequence ID" value="ONK80060"/>
    <property type="gene ID" value="A4U43_C01F13390"/>
</dbReference>
<protein>
    <submittedName>
        <fullName evidence="2">Uncharacterized protein</fullName>
    </submittedName>
</protein>
<organism evidence="2 3">
    <name type="scientific">Asparagus officinalis</name>
    <name type="common">Garden asparagus</name>
    <dbReference type="NCBI Taxonomy" id="4686"/>
    <lineage>
        <taxon>Eukaryota</taxon>
        <taxon>Viridiplantae</taxon>
        <taxon>Streptophyta</taxon>
        <taxon>Embryophyta</taxon>
        <taxon>Tracheophyta</taxon>
        <taxon>Spermatophyta</taxon>
        <taxon>Magnoliopsida</taxon>
        <taxon>Liliopsida</taxon>
        <taxon>Asparagales</taxon>
        <taxon>Asparagaceae</taxon>
        <taxon>Asparagoideae</taxon>
        <taxon>Asparagus</taxon>
    </lineage>
</organism>
<dbReference type="EMBL" id="CM007381">
    <property type="protein sequence ID" value="ONK80060.1"/>
    <property type="molecule type" value="Genomic_DNA"/>
</dbReference>
<name>A0A5P1FTQ4_ASPOF</name>
<feature type="region of interest" description="Disordered" evidence="1">
    <location>
        <begin position="1"/>
        <end position="28"/>
    </location>
</feature>
<keyword evidence="3" id="KW-1185">Reference proteome</keyword>
<dbReference type="Proteomes" id="UP000243459">
    <property type="component" value="Chromosome 1"/>
</dbReference>
<feature type="region of interest" description="Disordered" evidence="1">
    <location>
        <begin position="51"/>
        <end position="122"/>
    </location>
</feature>
<reference evidence="3" key="1">
    <citation type="journal article" date="2017" name="Nat. Commun.">
        <title>The asparagus genome sheds light on the origin and evolution of a young Y chromosome.</title>
        <authorList>
            <person name="Harkess A."/>
            <person name="Zhou J."/>
            <person name="Xu C."/>
            <person name="Bowers J.E."/>
            <person name="Van der Hulst R."/>
            <person name="Ayyampalayam S."/>
            <person name="Mercati F."/>
            <person name="Riccardi P."/>
            <person name="McKain M.R."/>
            <person name="Kakrana A."/>
            <person name="Tang H."/>
            <person name="Ray J."/>
            <person name="Groenendijk J."/>
            <person name="Arikit S."/>
            <person name="Mathioni S.M."/>
            <person name="Nakano M."/>
            <person name="Shan H."/>
            <person name="Telgmann-Rauber A."/>
            <person name="Kanno A."/>
            <person name="Yue Z."/>
            <person name="Chen H."/>
            <person name="Li W."/>
            <person name="Chen Y."/>
            <person name="Xu X."/>
            <person name="Zhang Y."/>
            <person name="Luo S."/>
            <person name="Chen H."/>
            <person name="Gao J."/>
            <person name="Mao Z."/>
            <person name="Pires J.C."/>
            <person name="Luo M."/>
            <person name="Kudrna D."/>
            <person name="Wing R.A."/>
            <person name="Meyers B.C."/>
            <person name="Yi K."/>
            <person name="Kong H."/>
            <person name="Lavrijsen P."/>
            <person name="Sunseri F."/>
            <person name="Falavigna A."/>
            <person name="Ye Y."/>
            <person name="Leebens-Mack J.H."/>
            <person name="Chen G."/>
        </authorList>
    </citation>
    <scope>NUCLEOTIDE SEQUENCE [LARGE SCALE GENOMIC DNA]</scope>
    <source>
        <strain evidence="3">cv. DH0086</strain>
    </source>
</reference>
<evidence type="ECO:0000256" key="1">
    <source>
        <dbReference type="SAM" id="MobiDB-lite"/>
    </source>
</evidence>
<sequence>MALTQSDLPPQKVPHVPEPSPAPTETVDHEDRTVFRCLSCFSFFIPTEIKTDSRDSSESMPGAANLGEKGTTIGGEGDGEEVGRRVLKGSGSVRSERACAVRRRSSGSGVGGAQRLGSSWRS</sequence>
<gene>
    <name evidence="2" type="ORF">A4U43_C01F13390</name>
</gene>
<accession>A0A5P1FTQ4</accession>
<proteinExistence type="predicted"/>
<evidence type="ECO:0000313" key="3">
    <source>
        <dbReference type="Proteomes" id="UP000243459"/>
    </source>
</evidence>